<evidence type="ECO:0000313" key="9">
    <source>
        <dbReference type="EMBL" id="OGG11997.1"/>
    </source>
</evidence>
<dbReference type="GO" id="GO:0071972">
    <property type="term" value="F:peptidoglycan L,D-transpeptidase activity"/>
    <property type="evidence" value="ECO:0007669"/>
    <property type="project" value="TreeGrafter"/>
</dbReference>
<reference evidence="9 10" key="1">
    <citation type="journal article" date="2016" name="Nat. Commun.">
        <title>Thousands of microbial genomes shed light on interconnected biogeochemical processes in an aquifer system.</title>
        <authorList>
            <person name="Anantharaman K."/>
            <person name="Brown C.T."/>
            <person name="Hug L.A."/>
            <person name="Sharon I."/>
            <person name="Castelle C.J."/>
            <person name="Probst A.J."/>
            <person name="Thomas B.C."/>
            <person name="Singh A."/>
            <person name="Wilkins M.J."/>
            <person name="Karaoz U."/>
            <person name="Brodie E.L."/>
            <person name="Williams K.H."/>
            <person name="Hubbard S.S."/>
            <person name="Banfield J.F."/>
        </authorList>
    </citation>
    <scope>NUCLEOTIDE SEQUENCE [LARGE SCALE GENOMIC DNA]</scope>
</reference>
<keyword evidence="4 6" id="KW-0573">Peptidoglycan synthesis</keyword>
<dbReference type="GO" id="GO:0008360">
    <property type="term" value="P:regulation of cell shape"/>
    <property type="evidence" value="ECO:0007669"/>
    <property type="project" value="UniProtKB-UniRule"/>
</dbReference>
<dbReference type="GO" id="GO:0016740">
    <property type="term" value="F:transferase activity"/>
    <property type="evidence" value="ECO:0007669"/>
    <property type="project" value="UniProtKB-KW"/>
</dbReference>
<feature type="active site" description="Proton donor/acceptor" evidence="6">
    <location>
        <position position="180"/>
    </location>
</feature>
<keyword evidence="3 6" id="KW-0133">Cell shape</keyword>
<dbReference type="PANTHER" id="PTHR30582">
    <property type="entry name" value="L,D-TRANSPEPTIDASE"/>
    <property type="match status" value="1"/>
</dbReference>
<dbReference type="SUPFAM" id="SSF141523">
    <property type="entry name" value="L,D-transpeptidase catalytic domain-like"/>
    <property type="match status" value="1"/>
</dbReference>
<feature type="transmembrane region" description="Helical" evidence="7">
    <location>
        <begin position="6"/>
        <end position="30"/>
    </location>
</feature>
<feature type="active site" description="Nucleophile" evidence="6">
    <location>
        <position position="196"/>
    </location>
</feature>
<proteinExistence type="predicted"/>
<keyword evidence="7" id="KW-0812">Transmembrane</keyword>
<dbReference type="GO" id="GO:0071555">
    <property type="term" value="P:cell wall organization"/>
    <property type="evidence" value="ECO:0007669"/>
    <property type="project" value="UniProtKB-UniRule"/>
</dbReference>
<dbReference type="EMBL" id="MFIZ01000006">
    <property type="protein sequence ID" value="OGG11997.1"/>
    <property type="molecule type" value="Genomic_DNA"/>
</dbReference>
<dbReference type="PANTHER" id="PTHR30582:SF2">
    <property type="entry name" value="L,D-TRANSPEPTIDASE YCIB-RELATED"/>
    <property type="match status" value="1"/>
</dbReference>
<dbReference type="STRING" id="1798370.A2Z00_04460"/>
<keyword evidence="7" id="KW-0472">Membrane</keyword>
<dbReference type="Pfam" id="PF03734">
    <property type="entry name" value="YkuD"/>
    <property type="match status" value="1"/>
</dbReference>
<accession>A0A1F5ZIR6</accession>
<dbReference type="CDD" id="cd16913">
    <property type="entry name" value="YkuD_like"/>
    <property type="match status" value="1"/>
</dbReference>
<keyword evidence="2" id="KW-0808">Transferase</keyword>
<dbReference type="UniPathway" id="UPA00219"/>
<dbReference type="GO" id="GO:0005576">
    <property type="term" value="C:extracellular region"/>
    <property type="evidence" value="ECO:0007669"/>
    <property type="project" value="TreeGrafter"/>
</dbReference>
<gene>
    <name evidence="9" type="ORF">A2Z00_04460</name>
</gene>
<dbReference type="PROSITE" id="PS52029">
    <property type="entry name" value="LD_TPASE"/>
    <property type="match status" value="1"/>
</dbReference>
<comment type="caution">
    <text evidence="9">The sequence shown here is derived from an EMBL/GenBank/DDBJ whole genome shotgun (WGS) entry which is preliminary data.</text>
</comment>
<evidence type="ECO:0000256" key="3">
    <source>
        <dbReference type="ARBA" id="ARBA00022960"/>
    </source>
</evidence>
<dbReference type="InterPro" id="IPR050979">
    <property type="entry name" value="LD-transpeptidase"/>
</dbReference>
<evidence type="ECO:0000256" key="4">
    <source>
        <dbReference type="ARBA" id="ARBA00022984"/>
    </source>
</evidence>
<dbReference type="InterPro" id="IPR005490">
    <property type="entry name" value="LD_TPept_cat_dom"/>
</dbReference>
<dbReference type="InterPro" id="IPR038063">
    <property type="entry name" value="Transpep_catalytic_dom"/>
</dbReference>
<dbReference type="Gene3D" id="2.40.440.10">
    <property type="entry name" value="L,D-transpeptidase catalytic domain-like"/>
    <property type="match status" value="1"/>
</dbReference>
<evidence type="ECO:0000256" key="1">
    <source>
        <dbReference type="ARBA" id="ARBA00004752"/>
    </source>
</evidence>
<dbReference type="AlphaFoldDB" id="A0A1F5ZIR6"/>
<evidence type="ECO:0000259" key="8">
    <source>
        <dbReference type="PROSITE" id="PS52029"/>
    </source>
</evidence>
<protein>
    <recommendedName>
        <fullName evidence="8">L,D-TPase catalytic domain-containing protein</fullName>
    </recommendedName>
</protein>
<evidence type="ECO:0000256" key="2">
    <source>
        <dbReference type="ARBA" id="ARBA00022679"/>
    </source>
</evidence>
<keyword evidence="7" id="KW-1133">Transmembrane helix</keyword>
<sequence>MKRRSIGLSFVYATSIFLFALTAILLLSLFTPKVKLSREPLADPASLSQLIAGKTLPKPGQDDHAEFHGLTVTPPQLAELERVNRVLGTTSPTDKRIEVNLAAQRVYAFDGNRMVYSFLVSTGKWAPTPTGEFRIWAKVRSQLMSGGNIHDETYYYLPNVPYVMFFANDEVAKSRGFSLHGTYWHHNFGHPMSHGCINMRISDAQLLYNWADPPVTNPQAWSTLADINHPGTRVIIYGETPEE</sequence>
<feature type="domain" description="L,D-TPase catalytic" evidence="8">
    <location>
        <begin position="95"/>
        <end position="237"/>
    </location>
</feature>
<organism evidence="9 10">
    <name type="scientific">Candidatus Gottesmanbacteria bacterium RBG_13_45_10</name>
    <dbReference type="NCBI Taxonomy" id="1798370"/>
    <lineage>
        <taxon>Bacteria</taxon>
        <taxon>Candidatus Gottesmaniibacteriota</taxon>
    </lineage>
</organism>
<name>A0A1F5ZIR6_9BACT</name>
<dbReference type="GO" id="GO:0018104">
    <property type="term" value="P:peptidoglycan-protein cross-linking"/>
    <property type="evidence" value="ECO:0007669"/>
    <property type="project" value="TreeGrafter"/>
</dbReference>
<evidence type="ECO:0000256" key="7">
    <source>
        <dbReference type="SAM" id="Phobius"/>
    </source>
</evidence>
<evidence type="ECO:0000313" key="10">
    <source>
        <dbReference type="Proteomes" id="UP000177268"/>
    </source>
</evidence>
<comment type="pathway">
    <text evidence="1 6">Cell wall biogenesis; peptidoglycan biosynthesis.</text>
</comment>
<dbReference type="Proteomes" id="UP000177268">
    <property type="component" value="Unassembled WGS sequence"/>
</dbReference>
<evidence type="ECO:0000256" key="5">
    <source>
        <dbReference type="ARBA" id="ARBA00023316"/>
    </source>
</evidence>
<evidence type="ECO:0000256" key="6">
    <source>
        <dbReference type="PROSITE-ProRule" id="PRU01373"/>
    </source>
</evidence>
<keyword evidence="5 6" id="KW-0961">Cell wall biogenesis/degradation</keyword>